<dbReference type="EMBL" id="LT629710">
    <property type="protein sequence ID" value="SDO23330.1"/>
    <property type="molecule type" value="Genomic_DNA"/>
</dbReference>
<gene>
    <name evidence="10" type="ORF">SAMN04515671_0238</name>
</gene>
<comment type="cofactor">
    <cofactor evidence="1">
        <name>Mo-bis(molybdopterin guanine dinucleotide)</name>
        <dbReference type="ChEBI" id="CHEBI:60539"/>
    </cofactor>
</comment>
<evidence type="ECO:0000256" key="3">
    <source>
        <dbReference type="ARBA" id="ARBA00022505"/>
    </source>
</evidence>
<reference evidence="10 11" key="1">
    <citation type="submission" date="2016-10" db="EMBL/GenBank/DDBJ databases">
        <authorList>
            <person name="de Groot N.N."/>
        </authorList>
    </citation>
    <scope>NUCLEOTIDE SEQUENCE [LARGE SCALE GENOMIC DNA]</scope>
    <source>
        <strain evidence="11">P4-7,KCTC 19426,CECT 7604</strain>
    </source>
</reference>
<accession>A0A1H0HWN6</accession>
<dbReference type="InterPro" id="IPR041460">
    <property type="entry name" value="Molybdopterin_N"/>
</dbReference>
<dbReference type="Gene3D" id="3.40.50.740">
    <property type="match status" value="1"/>
</dbReference>
<dbReference type="PANTHER" id="PTHR43742">
    <property type="entry name" value="TRIMETHYLAMINE-N-OXIDE REDUCTASE"/>
    <property type="match status" value="1"/>
</dbReference>
<dbReference type="Proteomes" id="UP000198741">
    <property type="component" value="Chromosome I"/>
</dbReference>
<dbReference type="Gene3D" id="3.90.55.10">
    <property type="entry name" value="Dimethylsulfoxide Reductase, domain 3"/>
    <property type="match status" value="1"/>
</dbReference>
<dbReference type="STRING" id="1090615.SAMN04515671_0238"/>
<feature type="domain" description="Molybdopterin oxidoreductase" evidence="7">
    <location>
        <begin position="54"/>
        <end position="515"/>
    </location>
</feature>
<evidence type="ECO:0000256" key="2">
    <source>
        <dbReference type="ARBA" id="ARBA00010312"/>
    </source>
</evidence>
<dbReference type="GO" id="GO:0030288">
    <property type="term" value="C:outer membrane-bounded periplasmic space"/>
    <property type="evidence" value="ECO:0007669"/>
    <property type="project" value="TreeGrafter"/>
</dbReference>
<evidence type="ECO:0000259" key="9">
    <source>
        <dbReference type="Pfam" id="PF18364"/>
    </source>
</evidence>
<dbReference type="InterPro" id="IPR009010">
    <property type="entry name" value="Asp_de-COase-like_dom_sf"/>
</dbReference>
<dbReference type="Pfam" id="PF18364">
    <property type="entry name" value="Molybdopterin_N"/>
    <property type="match status" value="1"/>
</dbReference>
<evidence type="ECO:0000313" key="11">
    <source>
        <dbReference type="Proteomes" id="UP000198741"/>
    </source>
</evidence>
<keyword evidence="3" id="KW-0500">Molybdenum</keyword>
<comment type="similarity">
    <text evidence="2">Belongs to the prokaryotic molybdopterin-containing oxidoreductase family.</text>
</comment>
<dbReference type="Gene3D" id="3.40.228.10">
    <property type="entry name" value="Dimethylsulfoxide Reductase, domain 2"/>
    <property type="match status" value="1"/>
</dbReference>
<dbReference type="GO" id="GO:0009055">
    <property type="term" value="F:electron transfer activity"/>
    <property type="evidence" value="ECO:0007669"/>
    <property type="project" value="TreeGrafter"/>
</dbReference>
<evidence type="ECO:0000313" key="10">
    <source>
        <dbReference type="EMBL" id="SDO23330.1"/>
    </source>
</evidence>
<dbReference type="GO" id="GO:0016491">
    <property type="term" value="F:oxidoreductase activity"/>
    <property type="evidence" value="ECO:0007669"/>
    <property type="project" value="UniProtKB-KW"/>
</dbReference>
<evidence type="ECO:0000256" key="4">
    <source>
        <dbReference type="ARBA" id="ARBA00022723"/>
    </source>
</evidence>
<evidence type="ECO:0000256" key="6">
    <source>
        <dbReference type="SAM" id="MobiDB-lite"/>
    </source>
</evidence>
<dbReference type="OrthoDB" id="7376058at2"/>
<dbReference type="InterPro" id="IPR041954">
    <property type="entry name" value="CT_DMSOR/BSOR/TMAOR"/>
</dbReference>
<organism evidence="10 11">
    <name type="scientific">Nakamurella panacisegetis</name>
    <dbReference type="NCBI Taxonomy" id="1090615"/>
    <lineage>
        <taxon>Bacteria</taxon>
        <taxon>Bacillati</taxon>
        <taxon>Actinomycetota</taxon>
        <taxon>Actinomycetes</taxon>
        <taxon>Nakamurellales</taxon>
        <taxon>Nakamurellaceae</taxon>
        <taxon>Nakamurella</taxon>
    </lineage>
</organism>
<dbReference type="InterPro" id="IPR006656">
    <property type="entry name" value="Mopterin_OxRdtase"/>
</dbReference>
<feature type="region of interest" description="Disordered" evidence="6">
    <location>
        <begin position="26"/>
        <end position="45"/>
    </location>
</feature>
<dbReference type="Pfam" id="PF00384">
    <property type="entry name" value="Molybdopterin"/>
    <property type="match status" value="1"/>
</dbReference>
<dbReference type="RefSeq" id="WP_090474176.1">
    <property type="nucleotide sequence ID" value="NZ_LT629710.1"/>
</dbReference>
<keyword evidence="4" id="KW-0479">Metal-binding</keyword>
<keyword evidence="5" id="KW-0560">Oxidoreductase</keyword>
<protein>
    <submittedName>
        <fullName evidence="10">Biotin/methionine sulfoxide reductase</fullName>
    </submittedName>
</protein>
<dbReference type="SUPFAM" id="SSF50692">
    <property type="entry name" value="ADC-like"/>
    <property type="match status" value="1"/>
</dbReference>
<dbReference type="GO" id="GO:0030151">
    <property type="term" value="F:molybdenum ion binding"/>
    <property type="evidence" value="ECO:0007669"/>
    <property type="project" value="TreeGrafter"/>
</dbReference>
<feature type="region of interest" description="Disordered" evidence="6">
    <location>
        <begin position="765"/>
        <end position="784"/>
    </location>
</feature>
<feature type="compositionally biased region" description="Basic and acidic residues" evidence="6">
    <location>
        <begin position="31"/>
        <end position="40"/>
    </location>
</feature>
<dbReference type="InterPro" id="IPR050612">
    <property type="entry name" value="Prok_Mopterin_Oxidored"/>
</dbReference>
<dbReference type="AlphaFoldDB" id="A0A1H0HWN6"/>
<feature type="region of interest" description="Disordered" evidence="6">
    <location>
        <begin position="59"/>
        <end position="81"/>
    </location>
</feature>
<proteinExistence type="inferred from homology"/>
<dbReference type="InterPro" id="IPR006657">
    <property type="entry name" value="MoPterin_dinucl-bd_dom"/>
</dbReference>
<evidence type="ECO:0000256" key="1">
    <source>
        <dbReference type="ARBA" id="ARBA00001942"/>
    </source>
</evidence>
<dbReference type="CDD" id="cd02793">
    <property type="entry name" value="MopB_CT_DMSOR-BSOR-TMAOR"/>
    <property type="match status" value="1"/>
</dbReference>
<evidence type="ECO:0000256" key="5">
    <source>
        <dbReference type="ARBA" id="ARBA00023002"/>
    </source>
</evidence>
<dbReference type="PANTHER" id="PTHR43742:SF10">
    <property type="entry name" value="TRIMETHYLAMINE-N-OXIDE REDUCTASE 2"/>
    <property type="match status" value="1"/>
</dbReference>
<name>A0A1H0HWN6_9ACTN</name>
<dbReference type="SUPFAM" id="SSF53706">
    <property type="entry name" value="Formate dehydrogenase/DMSO reductase, domains 1-3"/>
    <property type="match status" value="1"/>
</dbReference>
<feature type="domain" description="Molybdopterin oxidoreductase N-terminal" evidence="9">
    <location>
        <begin position="10"/>
        <end position="48"/>
    </location>
</feature>
<sequence length="784" mass="84337">MTEQIRTVPTTTHWGTYLARTNGSRLLALDPHPDDPDPTRIGESVADASSGVGRLRTPLVRRGWLEDGPGPADRPGSRRRGDDEYVAVDWDTAASLVADEITRVRAQHGNRAIYGGSYGWGSAGRFHHPQSQVHRFLNLAGGYTRSVDTYSSAAITVILRRVAGGWQTAMDSTPTFEEIAEHGSLVVAFGGLALRNTQVNDGGLGAHLSPGAQRTAARAGVDFVSVSPLRTDAAEFLNATWLPARPGTDVAIMLGLAHEIVAAGRHDQDFLARCTTGWDVFEDYLMGRSDGVAKTAGWAAAISGIDADTLRTLAVRIATERTVISTSYSVQRADHGEQAPWMALTLAALSGSMGRPGGGFGCGLGALHRNGMRLNRVPAASFPQGVNGVADFIPVARISDLLTRPGREFDYDGGRYTYPDIRLVYWVGGNPFHHHQDLNRLAAAWQRPDTVIVHEHFANALARHADIVLPAATFAERTDFAAGREDPFLMAMVAASPPPGDVLTDYEIFARIAEKLGLEEKFTENRTAAEWVDELYERTRKRAATLDVQLPEWAELVERGRVRLPDLDRPEKPYAALRANPEAHPVATPSGRLEIYSTTIAGFGYADCPPHPTWLEPSEWLGSPLAQRFPLALVSGQPERRLHSQFDNGAYSRAGKINGREPVLINPADAAVRGIADGCVVRLFNNRGACLAGAVLSADIRPGVVRLSTGAWYDPLTPGGLDVHGNPNVLTPDHGTSALAQGPSAHTALVQVELWSGPVPDITVFGPMPGPPDRSAQPSSGGPE</sequence>
<evidence type="ECO:0000259" key="8">
    <source>
        <dbReference type="Pfam" id="PF01568"/>
    </source>
</evidence>
<feature type="domain" description="Molybdopterin dinucleotide-binding" evidence="8">
    <location>
        <begin position="631"/>
        <end position="748"/>
    </location>
</feature>
<dbReference type="GO" id="GO:0043546">
    <property type="term" value="F:molybdopterin cofactor binding"/>
    <property type="evidence" value="ECO:0007669"/>
    <property type="project" value="InterPro"/>
</dbReference>
<dbReference type="Pfam" id="PF01568">
    <property type="entry name" value="Molydop_binding"/>
    <property type="match status" value="1"/>
</dbReference>
<keyword evidence="11" id="KW-1185">Reference proteome</keyword>
<evidence type="ECO:0000259" key="7">
    <source>
        <dbReference type="Pfam" id="PF00384"/>
    </source>
</evidence>
<dbReference type="GO" id="GO:0009061">
    <property type="term" value="P:anaerobic respiration"/>
    <property type="evidence" value="ECO:0007669"/>
    <property type="project" value="TreeGrafter"/>
</dbReference>
<dbReference type="Gene3D" id="2.40.40.20">
    <property type="match status" value="1"/>
</dbReference>